<evidence type="ECO:0000313" key="30">
    <source>
        <dbReference type="Proteomes" id="UP000285897"/>
    </source>
</evidence>
<dbReference type="Proteomes" id="UP000283585">
    <property type="component" value="Unassembled WGS sequence"/>
</dbReference>
<dbReference type="EMBL" id="QRVV01000002">
    <property type="protein sequence ID" value="RGS75996.1"/>
    <property type="molecule type" value="Genomic_DNA"/>
</dbReference>
<dbReference type="EMBL" id="RCXQ01000002">
    <property type="protein sequence ID" value="RYT68249.1"/>
    <property type="molecule type" value="Genomic_DNA"/>
</dbReference>
<dbReference type="EMBL" id="QRUH01000013">
    <property type="protein sequence ID" value="RGR46673.1"/>
    <property type="molecule type" value="Genomic_DNA"/>
</dbReference>
<evidence type="ECO:0000313" key="28">
    <source>
        <dbReference type="Proteomes" id="UP000284644"/>
    </source>
</evidence>
<evidence type="ECO:0000313" key="12">
    <source>
        <dbReference type="EMBL" id="RHE09517.1"/>
    </source>
</evidence>
<evidence type="ECO:0000313" key="7">
    <source>
        <dbReference type="EMBL" id="RGQ03269.1"/>
    </source>
</evidence>
<dbReference type="RefSeq" id="WP_005427449.1">
    <property type="nucleotide sequence ID" value="NZ_CYZD01000001.1"/>
</dbReference>
<dbReference type="EMBL" id="QRJH01000001">
    <property type="protein sequence ID" value="RHH20912.1"/>
    <property type="molecule type" value="Genomic_DNA"/>
</dbReference>
<keyword evidence="1" id="KW-0547">Nucleotide-binding</keyword>
<evidence type="ECO:0000313" key="31">
    <source>
        <dbReference type="Proteomes" id="UP000293506"/>
    </source>
</evidence>
<dbReference type="Proteomes" id="UP000283928">
    <property type="component" value="Unassembled WGS sequence"/>
</dbReference>
<sequence length="178" mass="20466">MKWDFTMTQHIFLTGKKHIGKSTLIQKILDDYKKTSDGFLTVRTKNYLKDQYSVHMYHLKEKELPNKSNLLFLCGKTDEHTADTFDRLGCNILSMCSDCSLIVMDELGPHEADAALFRRKILNLLDGQTPILGVLQEPAESFWPEIVNHPKVEIIIISEDNRNDCSLLNHIQYKISSP</sequence>
<dbReference type="Proteomes" id="UP000261222">
    <property type="component" value="Unassembled WGS sequence"/>
</dbReference>
<dbReference type="AlphaFoldDB" id="A0A174QSS2"/>
<evidence type="ECO:0000313" key="14">
    <source>
        <dbReference type="EMBL" id="RHG19637.1"/>
    </source>
</evidence>
<dbReference type="EMBL" id="CYZD01000001">
    <property type="protein sequence ID" value="CUN49748.1"/>
    <property type="molecule type" value="Genomic_DNA"/>
</dbReference>
<dbReference type="EMBL" id="QSJW01000015">
    <property type="protein sequence ID" value="RHE09517.1"/>
    <property type="molecule type" value="Genomic_DNA"/>
</dbReference>
<reference evidence="18 19" key="1">
    <citation type="submission" date="2015-09" db="EMBL/GenBank/DDBJ databases">
        <authorList>
            <consortium name="Pathogen Informatics"/>
        </authorList>
    </citation>
    <scope>NUCLEOTIDE SEQUENCE [LARGE SCALE GENOMIC DNA]</scope>
    <source>
        <strain evidence="4 18">2789STDY5608837</strain>
        <strain evidence="5 19">2789STDY5834921</strain>
    </source>
</reference>
<dbReference type="EMBL" id="QRZI01000002">
    <property type="protein sequence ID" value="RGV65501.1"/>
    <property type="molecule type" value="Genomic_DNA"/>
</dbReference>
<evidence type="ECO:0000313" key="6">
    <source>
        <dbReference type="EMBL" id="RGN07075.1"/>
    </source>
</evidence>
<dbReference type="Proteomes" id="UP000284024">
    <property type="component" value="Unassembled WGS sequence"/>
</dbReference>
<dbReference type="Proteomes" id="UP000285897">
    <property type="component" value="Unassembled WGS sequence"/>
</dbReference>
<dbReference type="PANTHER" id="PTHR43146">
    <property type="entry name" value="CANCER-RELATED NUCLEOSIDE-TRIPHOSPHATASE"/>
    <property type="match status" value="1"/>
</dbReference>
<dbReference type="Proteomes" id="UP000095413">
    <property type="component" value="Unassembled WGS sequence"/>
</dbReference>
<evidence type="ECO:0000313" key="17">
    <source>
        <dbReference type="EMBL" id="RYT68249.1"/>
    </source>
</evidence>
<evidence type="ECO:0000313" key="26">
    <source>
        <dbReference type="Proteomes" id="UP000284220"/>
    </source>
</evidence>
<dbReference type="Proteomes" id="UP000265808">
    <property type="component" value="Unassembled WGS sequence"/>
</dbReference>
<name>A0A174QSS2_9FIRM</name>
<dbReference type="EMBL" id="QSHL01000001">
    <property type="protein sequence ID" value="RHC09919.1"/>
    <property type="molecule type" value="Genomic_DNA"/>
</dbReference>
<keyword evidence="6" id="KW-0808">Transferase</keyword>
<evidence type="ECO:0000313" key="24">
    <source>
        <dbReference type="Proteomes" id="UP000283928"/>
    </source>
</evidence>
<proteinExistence type="predicted"/>
<evidence type="ECO:0000313" key="8">
    <source>
        <dbReference type="EMBL" id="RGR46673.1"/>
    </source>
</evidence>
<evidence type="ECO:0000313" key="21">
    <source>
        <dbReference type="Proteomes" id="UP000265808"/>
    </source>
</evidence>
<dbReference type="EMBL" id="QROS01000022">
    <property type="protein sequence ID" value="RHL42916.1"/>
    <property type="molecule type" value="Genomic_DNA"/>
</dbReference>
<keyword evidence="6" id="KW-0418">Kinase</keyword>
<evidence type="ECO:0000313" key="19">
    <source>
        <dbReference type="Proteomes" id="UP000095413"/>
    </source>
</evidence>
<dbReference type="EMBL" id="QRHZ01000001">
    <property type="protein sequence ID" value="RHG19637.1"/>
    <property type="molecule type" value="Genomic_DNA"/>
</dbReference>
<dbReference type="Proteomes" id="UP000293506">
    <property type="component" value="Unassembled WGS sequence"/>
</dbReference>
<evidence type="ECO:0000313" key="15">
    <source>
        <dbReference type="EMBL" id="RHH20912.1"/>
    </source>
</evidence>
<evidence type="ECO:0000313" key="27">
    <source>
        <dbReference type="Proteomes" id="UP000284242"/>
    </source>
</evidence>
<dbReference type="InterPro" id="IPR004948">
    <property type="entry name" value="Nuc-triphosphatase_THEP1"/>
</dbReference>
<evidence type="ECO:0000313" key="25">
    <source>
        <dbReference type="Proteomes" id="UP000284024"/>
    </source>
</evidence>
<dbReference type="Proteomes" id="UP000284644">
    <property type="component" value="Unassembled WGS sequence"/>
</dbReference>
<dbReference type="EMBL" id="QSUB01000001">
    <property type="protein sequence ID" value="RGN07075.1"/>
    <property type="molecule type" value="Genomic_DNA"/>
</dbReference>
<evidence type="ECO:0000313" key="16">
    <source>
        <dbReference type="EMBL" id="RHL42916.1"/>
    </source>
</evidence>
<dbReference type="OrthoDB" id="9786803at2"/>
<evidence type="ECO:0000256" key="3">
    <source>
        <dbReference type="ARBA" id="ARBA00022840"/>
    </source>
</evidence>
<dbReference type="InterPro" id="IPR027417">
    <property type="entry name" value="P-loop_NTPase"/>
</dbReference>
<dbReference type="EMBL" id="CZBA01000014">
    <property type="protein sequence ID" value="CUP73938.1"/>
    <property type="molecule type" value="Genomic_DNA"/>
</dbReference>
<dbReference type="EMBL" id="QRSS01000018">
    <property type="protein sequence ID" value="RGQ03269.1"/>
    <property type="molecule type" value="Genomic_DNA"/>
</dbReference>
<dbReference type="Proteomes" id="UP000265828">
    <property type="component" value="Unassembled WGS sequence"/>
</dbReference>
<accession>A0A174QSS2</accession>
<evidence type="ECO:0000313" key="13">
    <source>
        <dbReference type="EMBL" id="RHE77879.1"/>
    </source>
</evidence>
<evidence type="ECO:0000313" key="22">
    <source>
        <dbReference type="Proteomes" id="UP000265828"/>
    </source>
</evidence>
<organism evidence="5 19">
    <name type="scientific">Blautia obeum</name>
    <dbReference type="NCBI Taxonomy" id="40520"/>
    <lineage>
        <taxon>Bacteria</taxon>
        <taxon>Bacillati</taxon>
        <taxon>Bacillota</taxon>
        <taxon>Clostridia</taxon>
        <taxon>Lachnospirales</taxon>
        <taxon>Lachnospiraceae</taxon>
        <taxon>Blautia</taxon>
    </lineage>
</organism>
<evidence type="ECO:0000256" key="2">
    <source>
        <dbReference type="ARBA" id="ARBA00022801"/>
    </source>
</evidence>
<dbReference type="Proteomes" id="UP000284220">
    <property type="component" value="Unassembled WGS sequence"/>
</dbReference>
<reference evidence="17 31" key="3">
    <citation type="journal article" date="2019" name="Science, e1252229">
        <title>Invertible promoters mediate bacterial phase variation, antibiotic resistance, and host adaptation in the gut.</title>
        <authorList>
            <person name="Jiang X."/>
            <person name="Hall A.B."/>
            <person name="Arthur T.D."/>
            <person name="Plichta D.R."/>
            <person name="Covington C.T."/>
            <person name="Poyet M."/>
            <person name="Crothers J."/>
            <person name="Moses P.L."/>
            <person name="Tolonen A.C."/>
            <person name="Vlamakis H."/>
            <person name="Alm E.J."/>
            <person name="Xavier R.J."/>
        </authorList>
    </citation>
    <scope>NUCLEOTIDE SEQUENCE [LARGE SCALE GENOMIC DNA]</scope>
    <source>
        <strain evidence="31">af_0058</strain>
        <strain evidence="17">Af_0058</strain>
    </source>
</reference>
<dbReference type="GO" id="GO:0005524">
    <property type="term" value="F:ATP binding"/>
    <property type="evidence" value="ECO:0007669"/>
    <property type="project" value="UniProtKB-KW"/>
</dbReference>
<dbReference type="PANTHER" id="PTHR43146:SF1">
    <property type="entry name" value="CANCER-RELATED NUCLEOSIDE-TRIPHOSPHATASE"/>
    <property type="match status" value="1"/>
</dbReference>
<dbReference type="Proteomes" id="UP000284242">
    <property type="component" value="Unassembled WGS sequence"/>
</dbReference>
<evidence type="ECO:0000313" key="29">
    <source>
        <dbReference type="Proteomes" id="UP000285839"/>
    </source>
</evidence>
<dbReference type="GO" id="GO:0017111">
    <property type="term" value="F:ribonucleoside triphosphate phosphatase activity"/>
    <property type="evidence" value="ECO:0007669"/>
    <property type="project" value="InterPro"/>
</dbReference>
<protein>
    <submittedName>
        <fullName evidence="6">Nucleotide kinase</fullName>
    </submittedName>
    <submittedName>
        <fullName evidence="5">Putative NTPase</fullName>
    </submittedName>
</protein>
<dbReference type="Pfam" id="PF03266">
    <property type="entry name" value="NTPase_1"/>
    <property type="match status" value="1"/>
</dbReference>
<dbReference type="EMBL" id="QSKO01000002">
    <property type="protein sequence ID" value="RHE77879.1"/>
    <property type="molecule type" value="Genomic_DNA"/>
</dbReference>
<evidence type="ECO:0000313" key="20">
    <source>
        <dbReference type="Proteomes" id="UP000261222"/>
    </source>
</evidence>
<dbReference type="SUPFAM" id="SSF52540">
    <property type="entry name" value="P-loop containing nucleoside triphosphate hydrolases"/>
    <property type="match status" value="1"/>
</dbReference>
<dbReference type="Gene3D" id="3.40.50.300">
    <property type="entry name" value="P-loop containing nucleotide triphosphate hydrolases"/>
    <property type="match status" value="1"/>
</dbReference>
<evidence type="ECO:0000313" key="10">
    <source>
        <dbReference type="EMBL" id="RGV65501.1"/>
    </source>
</evidence>
<dbReference type="Proteomes" id="UP000095409">
    <property type="component" value="Unassembled WGS sequence"/>
</dbReference>
<evidence type="ECO:0000313" key="18">
    <source>
        <dbReference type="Proteomes" id="UP000095409"/>
    </source>
</evidence>
<evidence type="ECO:0000313" key="23">
    <source>
        <dbReference type="Proteomes" id="UP000283585"/>
    </source>
</evidence>
<evidence type="ECO:0000256" key="1">
    <source>
        <dbReference type="ARBA" id="ARBA00022741"/>
    </source>
</evidence>
<evidence type="ECO:0000313" key="9">
    <source>
        <dbReference type="EMBL" id="RGS75996.1"/>
    </source>
</evidence>
<keyword evidence="3" id="KW-0067">ATP-binding</keyword>
<dbReference type="Proteomes" id="UP000285839">
    <property type="component" value="Unassembled WGS sequence"/>
</dbReference>
<dbReference type="GO" id="GO:0016301">
    <property type="term" value="F:kinase activity"/>
    <property type="evidence" value="ECO:0007669"/>
    <property type="project" value="UniProtKB-KW"/>
</dbReference>
<gene>
    <name evidence="16" type="ORF">DW021_16595</name>
    <name evidence="15" type="ORF">DW222_00260</name>
    <name evidence="14" type="ORF">DW272_00025</name>
    <name evidence="13" type="ORF">DW723_01590</name>
    <name evidence="12" type="ORF">DW767_17485</name>
    <name evidence="11" type="ORF">DW859_00420</name>
    <name evidence="10" type="ORF">DWW07_02805</name>
    <name evidence="9" type="ORF">DWX77_01465</name>
    <name evidence="8" type="ORF">DWY46_14825</name>
    <name evidence="7" type="ORF">DWZ12_13300</name>
    <name evidence="6" type="ORF">DXB81_00645</name>
    <name evidence="17" type="ORF">EAI82_03335</name>
    <name evidence="4" type="ORF">ERS852394_00381</name>
    <name evidence="5" type="ORF">ERS852533_02374</name>
</gene>
<keyword evidence="2" id="KW-0378">Hydrolase</keyword>
<reference evidence="20 21" key="2">
    <citation type="submission" date="2018-08" db="EMBL/GenBank/DDBJ databases">
        <title>A genome reference for cultivated species of the human gut microbiota.</title>
        <authorList>
            <person name="Zou Y."/>
            <person name="Xue W."/>
            <person name="Luo G."/>
        </authorList>
    </citation>
    <scope>NUCLEOTIDE SEQUENCE [LARGE SCALE GENOMIC DNA]</scope>
    <source>
        <strain evidence="10 22">AF14-23</strain>
        <strain evidence="9 27">AF21-24</strain>
        <strain evidence="8 29">AF25-21</strain>
        <strain evidence="7 23">AF29-2BH</strain>
        <strain evidence="16 30">AF37-6AC</strain>
        <strain evidence="15 25">AM18-2AC</strain>
        <strain evidence="14 26">AM22-9LB</strain>
        <strain evidence="13 24">AM27-32LB</strain>
        <strain evidence="12 28">AM29-25AC</strain>
        <strain evidence="11 21">AM37-4AC</strain>
        <strain evidence="6 20">OM06-11AA</strain>
    </source>
</reference>
<evidence type="ECO:0000313" key="11">
    <source>
        <dbReference type="EMBL" id="RHC09919.1"/>
    </source>
</evidence>
<evidence type="ECO:0000313" key="5">
    <source>
        <dbReference type="EMBL" id="CUP73938.1"/>
    </source>
</evidence>
<evidence type="ECO:0000313" key="4">
    <source>
        <dbReference type="EMBL" id="CUN49748.1"/>
    </source>
</evidence>